<dbReference type="Proteomes" id="UP000008139">
    <property type="component" value="Chromosome"/>
</dbReference>
<keyword evidence="4" id="KW-0862">Zinc</keyword>
<evidence type="ECO:0000259" key="10">
    <source>
        <dbReference type="SMART" id="SM00382"/>
    </source>
</evidence>
<evidence type="ECO:0000256" key="3">
    <source>
        <dbReference type="ARBA" id="ARBA00022741"/>
    </source>
</evidence>
<evidence type="ECO:0000313" key="12">
    <source>
        <dbReference type="Proteomes" id="UP000008139"/>
    </source>
</evidence>
<dbReference type="EMBL" id="CP002606">
    <property type="protein sequence ID" value="AEA33564.1"/>
    <property type="molecule type" value="Genomic_DNA"/>
</dbReference>
<feature type="region of interest" description="Disordered" evidence="9">
    <location>
        <begin position="353"/>
        <end position="394"/>
    </location>
</feature>
<dbReference type="SUPFAM" id="SSF52540">
    <property type="entry name" value="P-loop containing nucleoside triphosphate hydrolases"/>
    <property type="match status" value="1"/>
</dbReference>
<dbReference type="HOGENOM" id="CLU_006229_0_1_7"/>
<dbReference type="AlphaFoldDB" id="F2LUV9"/>
<dbReference type="NCBIfam" id="TIGR02397">
    <property type="entry name" value="dnaX_nterm"/>
    <property type="match status" value="1"/>
</dbReference>
<evidence type="ECO:0000313" key="11">
    <source>
        <dbReference type="EMBL" id="AEA33564.1"/>
    </source>
</evidence>
<evidence type="ECO:0000256" key="5">
    <source>
        <dbReference type="ARBA" id="ARBA00022840"/>
    </source>
</evidence>
<keyword evidence="8" id="KW-0235">DNA replication</keyword>
<keyword evidence="5 8" id="KW-0067">ATP-binding</keyword>
<feature type="domain" description="AAA+ ATPase" evidence="10">
    <location>
        <begin position="36"/>
        <end position="178"/>
    </location>
</feature>
<keyword evidence="8" id="KW-0808">Transferase</keyword>
<evidence type="ECO:0000256" key="4">
    <source>
        <dbReference type="ARBA" id="ARBA00022833"/>
    </source>
</evidence>
<dbReference type="InterPro" id="IPR003593">
    <property type="entry name" value="AAA+_ATPase"/>
</dbReference>
<dbReference type="GO" id="GO:0003887">
    <property type="term" value="F:DNA-directed DNA polymerase activity"/>
    <property type="evidence" value="ECO:0007669"/>
    <property type="project" value="UniProtKB-KW"/>
</dbReference>
<dbReference type="InterPro" id="IPR012763">
    <property type="entry name" value="DNA_pol_III_sug/sutau_N"/>
</dbReference>
<comment type="function">
    <text evidence="8">DNA polymerase III is a complex, multichain enzyme responsible for most of the replicative synthesis in bacteria. This DNA polymerase also exhibits 3' to 5' exonuclease activity.</text>
</comment>
<keyword evidence="6 8" id="KW-0239">DNA-directed DNA polymerase</keyword>
<dbReference type="STRING" id="760142.Hipma_0594"/>
<dbReference type="Pfam" id="PF22608">
    <property type="entry name" value="DNAX_ATPase_lid"/>
    <property type="match status" value="1"/>
</dbReference>
<dbReference type="SMART" id="SM00382">
    <property type="entry name" value="AAA"/>
    <property type="match status" value="1"/>
</dbReference>
<accession>F2LUV9</accession>
<sequence>MYKVLARKYRPSKLSEVIGQPVATTILKNAIETEKLHHAILLAGPMGTGKTSLARIIAKSLNCQNGPTTEPCGECEACKAIALGKDVDVIEIDGASNRKIENARNIIESVKYPPLKRRFKVYIIDEIHMFTLEAFNAMLKTIEEPPEYVKFIFATTAIEKIPETILSRCQILTLNRIPKNEIEKKLKYIASQENIKIDNEAIELISYASTGSLRVAEGFLDRCIAFKPTDTITKEDVSVVVGIPTKDVVNSYVEFIIQNKAKEALDIIKNLNTISSNLQTFTKQVIENIIEKDLSKTQKTALINIYYNALKDIKQKIEPTDALIVATHKAIATNDLESIDIIIEKLSKTNSNVSTDLSKTQTETLQPIKTEEKPPIQNRQYGSNTEEKEFSEEEPSKIDIILKTFGGKIVNIEKLKK</sequence>
<protein>
    <recommendedName>
        <fullName evidence="8">DNA polymerase III subunit gamma/tau</fullName>
        <ecNumber evidence="8">2.7.7.7</ecNumber>
    </recommendedName>
</protein>
<dbReference type="PRINTS" id="PR00300">
    <property type="entry name" value="CLPPROTEASEA"/>
</dbReference>
<dbReference type="InParanoid" id="F2LUV9"/>
<keyword evidence="3 8" id="KW-0547">Nucleotide-binding</keyword>
<dbReference type="InterPro" id="IPR027417">
    <property type="entry name" value="P-loop_NTPase"/>
</dbReference>
<dbReference type="Pfam" id="PF13177">
    <property type="entry name" value="DNA_pol3_delta2"/>
    <property type="match status" value="1"/>
</dbReference>
<evidence type="ECO:0000256" key="2">
    <source>
        <dbReference type="ARBA" id="ARBA00022723"/>
    </source>
</evidence>
<dbReference type="Gene3D" id="1.10.8.60">
    <property type="match status" value="1"/>
</dbReference>
<dbReference type="eggNOG" id="COG2812">
    <property type="taxonomic scope" value="Bacteria"/>
</dbReference>
<dbReference type="GO" id="GO:0046872">
    <property type="term" value="F:metal ion binding"/>
    <property type="evidence" value="ECO:0007669"/>
    <property type="project" value="UniProtKB-KW"/>
</dbReference>
<dbReference type="GO" id="GO:0009360">
    <property type="term" value="C:DNA polymerase III complex"/>
    <property type="evidence" value="ECO:0007669"/>
    <property type="project" value="InterPro"/>
</dbReference>
<dbReference type="Gene3D" id="3.40.50.300">
    <property type="entry name" value="P-loop containing nucleotide triphosphate hydrolases"/>
    <property type="match status" value="1"/>
</dbReference>
<dbReference type="InterPro" id="IPR050238">
    <property type="entry name" value="DNA_Rep/Repair_Clamp_Loader"/>
</dbReference>
<feature type="compositionally biased region" description="Polar residues" evidence="9">
    <location>
        <begin position="353"/>
        <end position="367"/>
    </location>
</feature>
<reference evidence="11 12" key="1">
    <citation type="journal article" date="2011" name="Stand. Genomic Sci.">
        <title>Complete genome sequence of the thermophilic sulfur-reducer Hippea maritima type strain (MH(2)).</title>
        <authorList>
            <person name="Huntemann M."/>
            <person name="Lu M."/>
            <person name="Nolan M."/>
            <person name="Lapidus A."/>
            <person name="Lucas S."/>
            <person name="Hammon N."/>
            <person name="Deshpande S."/>
            <person name="Cheng J.F."/>
            <person name="Tapia R."/>
            <person name="Han C."/>
            <person name="Goodwin L."/>
            <person name="Pitluck S."/>
            <person name="Liolios K."/>
            <person name="Pagani I."/>
            <person name="Ivanova N."/>
            <person name="Ovchinikova G."/>
            <person name="Pati A."/>
            <person name="Chen A."/>
            <person name="Palaniappan K."/>
            <person name="Land M."/>
            <person name="Hauser L."/>
            <person name="Jeffries C.D."/>
            <person name="Detter J.C."/>
            <person name="Brambilla E.M."/>
            <person name="Rohde M."/>
            <person name="Spring S."/>
            <person name="Goker M."/>
            <person name="Woyke T."/>
            <person name="Bristow J."/>
            <person name="Eisen J.A."/>
            <person name="Markowitz V."/>
            <person name="Hugenholtz P."/>
            <person name="Kyrpides N.C."/>
            <person name="Klenk H.P."/>
            <person name="Mavromatis K."/>
        </authorList>
    </citation>
    <scope>NUCLEOTIDE SEQUENCE [LARGE SCALE GENOMIC DNA]</scope>
    <source>
        <strain evidence="12">ATCC 700847 / DSM 10411 / MH2</strain>
    </source>
</reference>
<keyword evidence="8" id="KW-0548">Nucleotidyltransferase</keyword>
<dbReference type="InterPro" id="IPR001270">
    <property type="entry name" value="ClpA/B"/>
</dbReference>
<dbReference type="FunFam" id="3.40.50.300:FF:000014">
    <property type="entry name" value="DNA polymerase III subunit gamma/tau"/>
    <property type="match status" value="1"/>
</dbReference>
<dbReference type="EC" id="2.7.7.7" evidence="8"/>
<evidence type="ECO:0000256" key="6">
    <source>
        <dbReference type="ARBA" id="ARBA00022932"/>
    </source>
</evidence>
<keyword evidence="12" id="KW-1185">Reference proteome</keyword>
<dbReference type="GO" id="GO:0005524">
    <property type="term" value="F:ATP binding"/>
    <property type="evidence" value="ECO:0007669"/>
    <property type="project" value="UniProtKB-KW"/>
</dbReference>
<dbReference type="PANTHER" id="PTHR11669">
    <property type="entry name" value="REPLICATION FACTOR C / DNA POLYMERASE III GAMMA-TAU SUBUNIT"/>
    <property type="match status" value="1"/>
</dbReference>
<evidence type="ECO:0000256" key="9">
    <source>
        <dbReference type="SAM" id="MobiDB-lite"/>
    </source>
</evidence>
<comment type="catalytic activity">
    <reaction evidence="7 8">
        <text>DNA(n) + a 2'-deoxyribonucleoside 5'-triphosphate = DNA(n+1) + diphosphate</text>
        <dbReference type="Rhea" id="RHEA:22508"/>
        <dbReference type="Rhea" id="RHEA-COMP:17339"/>
        <dbReference type="Rhea" id="RHEA-COMP:17340"/>
        <dbReference type="ChEBI" id="CHEBI:33019"/>
        <dbReference type="ChEBI" id="CHEBI:61560"/>
        <dbReference type="ChEBI" id="CHEBI:173112"/>
        <dbReference type="EC" id="2.7.7.7"/>
    </reaction>
</comment>
<dbReference type="KEGG" id="hmr:Hipma_0594"/>
<dbReference type="InterPro" id="IPR045085">
    <property type="entry name" value="HLD_clamp_pol_III_gamma_tau"/>
</dbReference>
<proteinExistence type="inferred from homology"/>
<comment type="subunit">
    <text evidence="8">DNA polymerase III contains a core (composed of alpha, epsilon and theta chains) that associates with a tau subunit. This core dimerizes to form the POLIII' complex. PolIII' associates with the gamma complex (composed of gamma, delta, delta', psi and chi chains) and with the beta chain to form the complete DNA polymerase III complex.</text>
</comment>
<reference evidence="12" key="2">
    <citation type="submission" date="2011-03" db="EMBL/GenBank/DDBJ databases">
        <title>The complete genome of Hippea maritima DSM 10411.</title>
        <authorList>
            <consortium name="US DOE Joint Genome Institute (JGI-PGF)"/>
            <person name="Lucas S."/>
            <person name="Copeland A."/>
            <person name="Lapidus A."/>
            <person name="Bruce D."/>
            <person name="Goodwin L."/>
            <person name="Pitluck S."/>
            <person name="Peters L."/>
            <person name="Kyrpides N."/>
            <person name="Mavromatis K."/>
            <person name="Pagani I."/>
            <person name="Ivanova N."/>
            <person name="Mikhailova N."/>
            <person name="Lu M."/>
            <person name="Detter J.C."/>
            <person name="Tapia R."/>
            <person name="Han C."/>
            <person name="Land M."/>
            <person name="Hauser L."/>
            <person name="Markowitz V."/>
            <person name="Cheng J.-F."/>
            <person name="Hugenholtz P."/>
            <person name="Woyke T."/>
            <person name="Wu D."/>
            <person name="Spring S."/>
            <person name="Schroeder M."/>
            <person name="Brambilla E."/>
            <person name="Klenk H.-P."/>
            <person name="Eisen J.A."/>
        </authorList>
    </citation>
    <scope>NUCLEOTIDE SEQUENCE [LARGE SCALE GENOMIC DNA]</scope>
    <source>
        <strain evidence="12">ATCC 700847 / DSM 10411 / MH2</strain>
    </source>
</reference>
<name>F2LUV9_HIPMA</name>
<evidence type="ECO:0000256" key="1">
    <source>
        <dbReference type="ARBA" id="ARBA00006360"/>
    </source>
</evidence>
<dbReference type="CDD" id="cd00009">
    <property type="entry name" value="AAA"/>
    <property type="match status" value="1"/>
</dbReference>
<organism evidence="11 12">
    <name type="scientific">Hippea maritima (strain ATCC 700847 / DSM 10411 / MH2)</name>
    <dbReference type="NCBI Taxonomy" id="760142"/>
    <lineage>
        <taxon>Bacteria</taxon>
        <taxon>Pseudomonadati</taxon>
        <taxon>Campylobacterota</taxon>
        <taxon>Desulfurellia</taxon>
        <taxon>Desulfurellales</taxon>
        <taxon>Hippeaceae</taxon>
        <taxon>Hippea</taxon>
    </lineage>
</organism>
<dbReference type="OrthoDB" id="9810148at2"/>
<dbReference type="PANTHER" id="PTHR11669:SF0">
    <property type="entry name" value="PROTEIN STICHEL-LIKE 2"/>
    <property type="match status" value="1"/>
</dbReference>
<dbReference type="GO" id="GO:0006261">
    <property type="term" value="P:DNA-templated DNA replication"/>
    <property type="evidence" value="ECO:0007669"/>
    <property type="project" value="TreeGrafter"/>
</dbReference>
<comment type="similarity">
    <text evidence="1 8">Belongs to the DnaX/STICHEL family.</text>
</comment>
<dbReference type="CDD" id="cd18137">
    <property type="entry name" value="HLD_clamp_pol_III_gamma_tau"/>
    <property type="match status" value="1"/>
</dbReference>
<evidence type="ECO:0000256" key="7">
    <source>
        <dbReference type="ARBA" id="ARBA00049244"/>
    </source>
</evidence>
<dbReference type="RefSeq" id="WP_013681605.1">
    <property type="nucleotide sequence ID" value="NC_015318.1"/>
</dbReference>
<evidence type="ECO:0000256" key="8">
    <source>
        <dbReference type="RuleBase" id="RU364063"/>
    </source>
</evidence>
<gene>
    <name evidence="8" type="primary">dnaX</name>
    <name evidence="11" type="ordered locus">Hipma_0594</name>
</gene>
<keyword evidence="2" id="KW-0479">Metal-binding</keyword>